<proteinExistence type="predicted"/>
<dbReference type="AlphaFoldDB" id="A0A382B8W9"/>
<evidence type="ECO:0000313" key="2">
    <source>
        <dbReference type="EMBL" id="SVB10074.1"/>
    </source>
</evidence>
<dbReference type="Gene3D" id="2.30.30.40">
    <property type="entry name" value="SH3 Domains"/>
    <property type="match status" value="1"/>
</dbReference>
<reference evidence="2" key="1">
    <citation type="submission" date="2018-05" db="EMBL/GenBank/DDBJ databases">
        <authorList>
            <person name="Lanie J.A."/>
            <person name="Ng W.-L."/>
            <person name="Kazmierczak K.M."/>
            <person name="Andrzejewski T.M."/>
            <person name="Davidsen T.M."/>
            <person name="Wayne K.J."/>
            <person name="Tettelin H."/>
            <person name="Glass J.I."/>
            <person name="Rusch D."/>
            <person name="Podicherti R."/>
            <person name="Tsui H.-C.T."/>
            <person name="Winkler M.E."/>
        </authorList>
    </citation>
    <scope>NUCLEOTIDE SEQUENCE</scope>
</reference>
<accession>A0A382B8W9</accession>
<dbReference type="InterPro" id="IPR003646">
    <property type="entry name" value="SH3-like_bac-type"/>
</dbReference>
<sequence length="276" mass="30364">MKINKGMRGTWTLRVLALIACTNLMLPLQLNAQLMENNGLDKKFLGHTLDNSAGVYITLKDVNVRKAPSTKSGKVGIVRKGVRLVAVGRAKGTKWIGIKKNGKEFGFIYGTALTAVLDGKLNSSIFGVLESKGKPTCNYTINFDAKHKVSGDPQITSDYSVTLSCIIKGKKVKFSATMFITELPYQKRRKNIFQVNLDLPGVVSADGEVVSVISLYNLDKRILVFEAVTNSRVGKKISGLRKSVKSIPEILKAAVEFSYRIWGPNVWKSVEYGNGF</sequence>
<evidence type="ECO:0000259" key="1">
    <source>
        <dbReference type="Pfam" id="PF08239"/>
    </source>
</evidence>
<name>A0A382B8W9_9ZZZZ</name>
<dbReference type="Pfam" id="PF08239">
    <property type="entry name" value="SH3_3"/>
    <property type="match status" value="1"/>
</dbReference>
<protein>
    <recommendedName>
        <fullName evidence="1">SH3b domain-containing protein</fullName>
    </recommendedName>
</protein>
<gene>
    <name evidence="2" type="ORF">METZ01_LOCUS162928</name>
</gene>
<feature type="domain" description="SH3b" evidence="1">
    <location>
        <begin position="61"/>
        <end position="110"/>
    </location>
</feature>
<dbReference type="EMBL" id="UINC01028672">
    <property type="protein sequence ID" value="SVB10074.1"/>
    <property type="molecule type" value="Genomic_DNA"/>
</dbReference>
<organism evidence="2">
    <name type="scientific">marine metagenome</name>
    <dbReference type="NCBI Taxonomy" id="408172"/>
    <lineage>
        <taxon>unclassified sequences</taxon>
        <taxon>metagenomes</taxon>
        <taxon>ecological metagenomes</taxon>
    </lineage>
</organism>